<comment type="caution">
    <text evidence="7">The sequence shown here is derived from an EMBL/GenBank/DDBJ whole genome shotgun (WGS) entry which is preliminary data.</text>
</comment>
<dbReference type="RefSeq" id="WP_185107494.1">
    <property type="nucleotide sequence ID" value="NZ_JACHMI010000001.1"/>
</dbReference>
<evidence type="ECO:0000256" key="2">
    <source>
        <dbReference type="ARBA" id="ARBA00022475"/>
    </source>
</evidence>
<dbReference type="GO" id="GO:0005886">
    <property type="term" value="C:plasma membrane"/>
    <property type="evidence" value="ECO:0007669"/>
    <property type="project" value="UniProtKB-SubCell"/>
</dbReference>
<evidence type="ECO:0000313" key="8">
    <source>
        <dbReference type="Proteomes" id="UP000565579"/>
    </source>
</evidence>
<feature type="transmembrane region" description="Helical" evidence="6">
    <location>
        <begin position="226"/>
        <end position="248"/>
    </location>
</feature>
<keyword evidence="3 6" id="KW-0812">Transmembrane</keyword>
<dbReference type="Proteomes" id="UP000565579">
    <property type="component" value="Unassembled WGS sequence"/>
</dbReference>
<evidence type="ECO:0000256" key="1">
    <source>
        <dbReference type="ARBA" id="ARBA00004651"/>
    </source>
</evidence>
<comment type="subcellular location">
    <subcellularLocation>
        <location evidence="1">Cell membrane</location>
        <topology evidence="1">Multi-pass membrane protein</topology>
    </subcellularLocation>
</comment>
<dbReference type="Pfam" id="PF07690">
    <property type="entry name" value="MFS_1"/>
    <property type="match status" value="1"/>
</dbReference>
<dbReference type="PANTHER" id="PTHR23513:SF11">
    <property type="entry name" value="STAPHYLOFERRIN A TRANSPORTER"/>
    <property type="match status" value="1"/>
</dbReference>
<evidence type="ECO:0000256" key="4">
    <source>
        <dbReference type="ARBA" id="ARBA00022989"/>
    </source>
</evidence>
<gene>
    <name evidence="7" type="ORF">HD593_008134</name>
</gene>
<protein>
    <submittedName>
        <fullName evidence="7">MFS family permease</fullName>
    </submittedName>
</protein>
<organism evidence="7 8">
    <name type="scientific">Nonomuraea rubra</name>
    <dbReference type="NCBI Taxonomy" id="46180"/>
    <lineage>
        <taxon>Bacteria</taxon>
        <taxon>Bacillati</taxon>
        <taxon>Actinomycetota</taxon>
        <taxon>Actinomycetes</taxon>
        <taxon>Streptosporangiales</taxon>
        <taxon>Streptosporangiaceae</taxon>
        <taxon>Nonomuraea</taxon>
    </lineage>
</organism>
<keyword evidence="2" id="KW-1003">Cell membrane</keyword>
<name>A0A7X0P1G4_9ACTN</name>
<feature type="transmembrane region" description="Helical" evidence="6">
    <location>
        <begin position="291"/>
        <end position="309"/>
    </location>
</feature>
<reference evidence="7 8" key="1">
    <citation type="submission" date="2020-08" db="EMBL/GenBank/DDBJ databases">
        <title>Sequencing the genomes of 1000 actinobacteria strains.</title>
        <authorList>
            <person name="Klenk H.-P."/>
        </authorList>
    </citation>
    <scope>NUCLEOTIDE SEQUENCE [LARGE SCALE GENOMIC DNA]</scope>
    <source>
        <strain evidence="7 8">DSM 43768</strain>
    </source>
</reference>
<dbReference type="PANTHER" id="PTHR23513">
    <property type="entry name" value="INTEGRAL MEMBRANE EFFLUX PROTEIN-RELATED"/>
    <property type="match status" value="1"/>
</dbReference>
<accession>A0A7X0P1G4</accession>
<feature type="transmembrane region" description="Helical" evidence="6">
    <location>
        <begin position="315"/>
        <end position="338"/>
    </location>
</feature>
<feature type="transmembrane region" description="Helical" evidence="6">
    <location>
        <begin position="260"/>
        <end position="284"/>
    </location>
</feature>
<dbReference type="AlphaFoldDB" id="A0A7X0P1G4"/>
<keyword evidence="4 6" id="KW-1133">Transmembrane helix</keyword>
<dbReference type="EMBL" id="JACHMI010000001">
    <property type="protein sequence ID" value="MBB6553339.1"/>
    <property type="molecule type" value="Genomic_DNA"/>
</dbReference>
<evidence type="ECO:0000256" key="5">
    <source>
        <dbReference type="ARBA" id="ARBA00023136"/>
    </source>
</evidence>
<feature type="transmembrane region" description="Helical" evidence="6">
    <location>
        <begin position="51"/>
        <end position="75"/>
    </location>
</feature>
<feature type="transmembrane region" description="Helical" evidence="6">
    <location>
        <begin position="350"/>
        <end position="368"/>
    </location>
</feature>
<proteinExistence type="predicted"/>
<dbReference type="InterPro" id="IPR011701">
    <property type="entry name" value="MFS"/>
</dbReference>
<sequence length="416" mass="41881">MTHPRLAAAVELLRTNPRYRRYALARISSTIGSTVAPLGLAFAVVDLGGGATALGLVLMSGLLIFLVVTPVAGVLADRLPRLSIIVACQLVSGAAQLFAAGMVLTGTATAGALAGLTMVAGAAGAFFQPAAKGLVPQLVPPGPMLVQANALLQICFNAVAILGPGLAGLVIAASSPGLILAWDGISFAVSAALFLTLRPSPGGRPERRRFLADLAEGWTAFVARRWLWALTVLSMVTSSCWAAGMSVLGPIYATQHLGGAAGWGLVNSAIGVGLACGSITSLLFPPVRVGLVLCAGAIPEALLLAGMAADAWLPVLAVTGALTGAAGTLNLIVWTSFLQETIPEEQLSRIVAANATVGSLLVPVAYAVTGPLADVVGVRAVLAGCGGVVVAGAVGVVSLREVRRLRASSHQGMASG</sequence>
<evidence type="ECO:0000256" key="6">
    <source>
        <dbReference type="SAM" id="Phobius"/>
    </source>
</evidence>
<dbReference type="InterPro" id="IPR036259">
    <property type="entry name" value="MFS_trans_sf"/>
</dbReference>
<keyword evidence="5 6" id="KW-0472">Membrane</keyword>
<evidence type="ECO:0000313" key="7">
    <source>
        <dbReference type="EMBL" id="MBB6553339.1"/>
    </source>
</evidence>
<feature type="transmembrane region" description="Helical" evidence="6">
    <location>
        <begin position="151"/>
        <end position="173"/>
    </location>
</feature>
<dbReference type="GO" id="GO:0022857">
    <property type="term" value="F:transmembrane transporter activity"/>
    <property type="evidence" value="ECO:0007669"/>
    <property type="project" value="InterPro"/>
</dbReference>
<dbReference type="SUPFAM" id="SSF103473">
    <property type="entry name" value="MFS general substrate transporter"/>
    <property type="match status" value="1"/>
</dbReference>
<evidence type="ECO:0000256" key="3">
    <source>
        <dbReference type="ARBA" id="ARBA00022692"/>
    </source>
</evidence>
<dbReference type="Gene3D" id="1.20.1250.20">
    <property type="entry name" value="MFS general substrate transporter like domains"/>
    <property type="match status" value="1"/>
</dbReference>
<feature type="transmembrane region" description="Helical" evidence="6">
    <location>
        <begin position="23"/>
        <end position="45"/>
    </location>
</feature>
<keyword evidence="8" id="KW-1185">Reference proteome</keyword>
<feature type="transmembrane region" description="Helical" evidence="6">
    <location>
        <begin position="380"/>
        <end position="399"/>
    </location>
</feature>
<dbReference type="CDD" id="cd06173">
    <property type="entry name" value="MFS_MefA_like"/>
    <property type="match status" value="1"/>
</dbReference>